<keyword evidence="2" id="KW-0472">Membrane</keyword>
<organism evidence="3 5">
    <name type="scientific">Adineta steineri</name>
    <dbReference type="NCBI Taxonomy" id="433720"/>
    <lineage>
        <taxon>Eukaryota</taxon>
        <taxon>Metazoa</taxon>
        <taxon>Spiralia</taxon>
        <taxon>Gnathifera</taxon>
        <taxon>Rotifera</taxon>
        <taxon>Eurotatoria</taxon>
        <taxon>Bdelloidea</taxon>
        <taxon>Adinetida</taxon>
        <taxon>Adinetidae</taxon>
        <taxon>Adineta</taxon>
    </lineage>
</organism>
<accession>A0A815C9W3</accession>
<gene>
    <name evidence="3" type="ORF">JYZ213_LOCUS31181</name>
    <name evidence="4" type="ORF">OXD698_LOCUS15096</name>
</gene>
<dbReference type="Proteomes" id="UP000663845">
    <property type="component" value="Unassembled WGS sequence"/>
</dbReference>
<dbReference type="AlphaFoldDB" id="A0A815C9W3"/>
<dbReference type="Proteomes" id="UP000663844">
    <property type="component" value="Unassembled WGS sequence"/>
</dbReference>
<comment type="caution">
    <text evidence="3">The sequence shown here is derived from an EMBL/GenBank/DDBJ whole genome shotgun (WGS) entry which is preliminary data.</text>
</comment>
<name>A0A815C9W3_9BILA</name>
<feature type="region of interest" description="Disordered" evidence="1">
    <location>
        <begin position="1"/>
        <end position="34"/>
    </location>
</feature>
<proteinExistence type="predicted"/>
<keyword evidence="2" id="KW-1133">Transmembrane helix</keyword>
<protein>
    <submittedName>
        <fullName evidence="3">Uncharacterized protein</fullName>
    </submittedName>
</protein>
<reference evidence="3" key="1">
    <citation type="submission" date="2021-02" db="EMBL/GenBank/DDBJ databases">
        <authorList>
            <person name="Nowell W R."/>
        </authorList>
    </citation>
    <scope>NUCLEOTIDE SEQUENCE</scope>
</reference>
<evidence type="ECO:0000256" key="2">
    <source>
        <dbReference type="SAM" id="Phobius"/>
    </source>
</evidence>
<dbReference type="EMBL" id="CAJNOG010000518">
    <property type="protein sequence ID" value="CAF1280045.1"/>
    <property type="molecule type" value="Genomic_DNA"/>
</dbReference>
<feature type="compositionally biased region" description="Polar residues" evidence="1">
    <location>
        <begin position="15"/>
        <end position="26"/>
    </location>
</feature>
<dbReference type="EMBL" id="CAJOAZ010000979">
    <property type="protein sequence ID" value="CAF3744653.1"/>
    <property type="molecule type" value="Genomic_DNA"/>
</dbReference>
<keyword evidence="2" id="KW-0812">Transmembrane</keyword>
<feature type="transmembrane region" description="Helical" evidence="2">
    <location>
        <begin position="113"/>
        <end position="132"/>
    </location>
</feature>
<evidence type="ECO:0000256" key="1">
    <source>
        <dbReference type="SAM" id="MobiDB-lite"/>
    </source>
</evidence>
<evidence type="ECO:0000313" key="5">
    <source>
        <dbReference type="Proteomes" id="UP000663845"/>
    </source>
</evidence>
<evidence type="ECO:0000313" key="3">
    <source>
        <dbReference type="EMBL" id="CAF1280045.1"/>
    </source>
</evidence>
<sequence>MMEESQSTDSDENVIFSTTEPFSNGSMKKADGHHPQSENIELLNTNNIKNPFILKHLYINKVFEIENPVKTRTRPREVGTTRYQKLKTSTAIQDEQSEIPSHDHRYRCWNLKILVPMTLVLICGIIFVMIIFNSSFGYSTNALSTAVYKHDILITSPYYLNTVNPQVFITTYSFILTPDSPTYCRDISIVLDKADEDDNEFIQDNYGEDLKDFNENIDMYYYEIVYINVNMSGYYNIESNSTINTYGYIYNGSFDPSNPSKNLLLEDDDNGGVGQFKLTYFLWPEINYILVTTTFLNNVTGSILITVSGPSFVIFFERTTTLTTSSIMTTQTSTSSIVISRYSAILPSDSQTYCRTTYSCLLDGYYYYESIEVHVNKTGIYRFISDSSLDTYGYIYINGFDPFNPSENILSQNDDAGGHGQFGLIKFLRAWNTYILVVTTYSPNRKGRVVVIASGPSTISFTHSTSHRSSSTTTTTVETTTAWSVESTYLSSWNINSQRYCRTGCSVPRYYYEAVKVSVLMAGKYSIASKSIIDTYGYLYNNSFDRYNPSRNLLLQDDDSGGNKQFKLTHFFQPETTYILIATTFDPYMMKKFSISGSGPGSVVFHS</sequence>
<evidence type="ECO:0000313" key="4">
    <source>
        <dbReference type="EMBL" id="CAF3744653.1"/>
    </source>
</evidence>